<dbReference type="Proteomes" id="UP000244056">
    <property type="component" value="Chromosome"/>
</dbReference>
<evidence type="ECO:0000256" key="1">
    <source>
        <dbReference type="SAM" id="MobiDB-lite"/>
    </source>
</evidence>
<proteinExistence type="predicted"/>
<gene>
    <name evidence="2" type="ORF">BMF81_03523</name>
</gene>
<reference evidence="2 3" key="1">
    <citation type="submission" date="2017-03" db="EMBL/GenBank/DDBJ databases">
        <title>Comparative genomics of the toxic Baltic Sea cyanobacteria Nodularia spumigena UHCC 0039 and its response on varying salinity.</title>
        <authorList>
            <person name="Teikari J.E."/>
        </authorList>
    </citation>
    <scope>NUCLEOTIDE SEQUENCE [LARGE SCALE GENOMIC DNA]</scope>
    <source>
        <strain evidence="2 3">UHCC 0039</strain>
    </source>
</reference>
<dbReference type="KEGG" id="nsp:BMF81_03523"/>
<organism evidence="2 3">
    <name type="scientific">Nodularia spumigena UHCC 0039</name>
    <dbReference type="NCBI Taxonomy" id="1914872"/>
    <lineage>
        <taxon>Bacteria</taxon>
        <taxon>Bacillati</taxon>
        <taxon>Cyanobacteriota</taxon>
        <taxon>Cyanophyceae</taxon>
        <taxon>Nostocales</taxon>
        <taxon>Nodulariaceae</taxon>
        <taxon>Nodularia</taxon>
    </lineage>
</organism>
<dbReference type="RefSeq" id="WP_006198535.1">
    <property type="nucleotide sequence ID" value="NZ_CAWNZE010000001.1"/>
</dbReference>
<name>A0A2S0Q9U0_NODSP</name>
<dbReference type="AlphaFoldDB" id="A0A2S0Q9U0"/>
<accession>A0A2S0Q9U0</accession>
<sequence length="447" mass="48426">MHKIQKILKNSDNFKFISLHYIYGKFGKSCLTFLLLLTSLFIKPAVAADYTDNNVVVENQPAQLNLYQNLKPSPRCQLNSESNISLRQRLLASKQKNPVAKSQPSIRDCLTVKIQPETVSNSVYVDNNLVLPSENVLQTKDTINQQLLTDKKSNLDVQIQEQTNLAQQKEPETLAQIDSSGSVGDTFGDSDKLPQELFIDPILIRQKPSIKRKEQKAFPGSSAGNPSAYGASSGQVYIGLGVVVPLDEDSEGFVDGSYSAGFGLGDPIKSVGLEVNANFSSAGGDYLKGGEFDVGTSGYMGFKLHKYFPDGTAVALGWLNPVKWGESSNNQDTIYGVVTKAFPLQPNNPNHKLPLTISVGVGTGGFRSLGARAANENNANIFASLGLRVIPQASLVSSWTGNRLNIGSSITPFKNIPLIINGIVTDVTRNFDTGLGFSFSAGYSFRF</sequence>
<evidence type="ECO:0000313" key="2">
    <source>
        <dbReference type="EMBL" id="AVZ31137.1"/>
    </source>
</evidence>
<dbReference type="GeneID" id="78018792"/>
<protein>
    <submittedName>
        <fullName evidence="2">Uncharacterized protein</fullName>
    </submittedName>
</protein>
<feature type="region of interest" description="Disordered" evidence="1">
    <location>
        <begin position="167"/>
        <end position="186"/>
    </location>
</feature>
<evidence type="ECO:0000313" key="3">
    <source>
        <dbReference type="Proteomes" id="UP000244056"/>
    </source>
</evidence>
<dbReference type="EMBL" id="CP020114">
    <property type="protein sequence ID" value="AVZ31137.1"/>
    <property type="molecule type" value="Genomic_DNA"/>
</dbReference>